<reference evidence="2" key="1">
    <citation type="submission" date="2017-07" db="EMBL/GenBank/DDBJ databases">
        <title>Taro Niue Genome Assembly and Annotation.</title>
        <authorList>
            <person name="Atibalentja N."/>
            <person name="Keating K."/>
            <person name="Fields C.J."/>
        </authorList>
    </citation>
    <scope>NUCLEOTIDE SEQUENCE</scope>
    <source>
        <strain evidence="2">Niue_2</strain>
        <tissue evidence="2">Leaf</tissue>
    </source>
</reference>
<proteinExistence type="predicted"/>
<dbReference type="AlphaFoldDB" id="A0A843UVM0"/>
<evidence type="ECO:0000313" key="2">
    <source>
        <dbReference type="EMBL" id="MQL84793.1"/>
    </source>
</evidence>
<protein>
    <submittedName>
        <fullName evidence="2">Uncharacterized protein</fullName>
    </submittedName>
</protein>
<sequence length="74" mass="8150">MRVSRPVGPRDARSTTDISDDHRGPFVSGRRCSRQPQYCHRRCRRGALGGVQRGVTTLPLPCRASAPSLAVSIY</sequence>
<evidence type="ECO:0000256" key="1">
    <source>
        <dbReference type="SAM" id="MobiDB-lite"/>
    </source>
</evidence>
<keyword evidence="3" id="KW-1185">Reference proteome</keyword>
<organism evidence="2 3">
    <name type="scientific">Colocasia esculenta</name>
    <name type="common">Wild taro</name>
    <name type="synonym">Arum esculentum</name>
    <dbReference type="NCBI Taxonomy" id="4460"/>
    <lineage>
        <taxon>Eukaryota</taxon>
        <taxon>Viridiplantae</taxon>
        <taxon>Streptophyta</taxon>
        <taxon>Embryophyta</taxon>
        <taxon>Tracheophyta</taxon>
        <taxon>Spermatophyta</taxon>
        <taxon>Magnoliopsida</taxon>
        <taxon>Liliopsida</taxon>
        <taxon>Araceae</taxon>
        <taxon>Aroideae</taxon>
        <taxon>Colocasieae</taxon>
        <taxon>Colocasia</taxon>
    </lineage>
</organism>
<dbReference type="Proteomes" id="UP000652761">
    <property type="component" value="Unassembled WGS sequence"/>
</dbReference>
<feature type="compositionally biased region" description="Basic and acidic residues" evidence="1">
    <location>
        <begin position="8"/>
        <end position="24"/>
    </location>
</feature>
<name>A0A843UVM0_COLES</name>
<feature type="region of interest" description="Disordered" evidence="1">
    <location>
        <begin position="1"/>
        <end position="31"/>
    </location>
</feature>
<accession>A0A843UVM0</accession>
<dbReference type="EMBL" id="NMUH01000786">
    <property type="protein sequence ID" value="MQL84793.1"/>
    <property type="molecule type" value="Genomic_DNA"/>
</dbReference>
<comment type="caution">
    <text evidence="2">The sequence shown here is derived from an EMBL/GenBank/DDBJ whole genome shotgun (WGS) entry which is preliminary data.</text>
</comment>
<evidence type="ECO:0000313" key="3">
    <source>
        <dbReference type="Proteomes" id="UP000652761"/>
    </source>
</evidence>
<gene>
    <name evidence="2" type="ORF">Taro_017281</name>
</gene>